<dbReference type="HOGENOM" id="CLU_104595_4_0_5"/>
<evidence type="ECO:0000256" key="1">
    <source>
        <dbReference type="SAM" id="MobiDB-lite"/>
    </source>
</evidence>
<dbReference type="AlphaFoldDB" id="S5YF75"/>
<evidence type="ECO:0000313" key="2">
    <source>
        <dbReference type="EMBL" id="AGT10108.1"/>
    </source>
</evidence>
<proteinExistence type="predicted"/>
<evidence type="ECO:0000313" key="3">
    <source>
        <dbReference type="Proteomes" id="UP000015480"/>
    </source>
</evidence>
<sequence length="196" mass="20786">MAQLKPAPSKSTSSKGSASKANQPLRRRMRGFEAAASLVAQPVRAVGESRGFAVVRLLTNWAEVVGPETAARTRPVRIAHGRGFGATLTLLVSGAHAPLIEMELPRIRDKVNACYGFNAVSKIVLTQTAPTGFSEGQAQFVPAPRKRAETPPTVEQLDAAASVAQGFSDPGLAAAMRQLALNTLSRRDTNDRKANS</sequence>
<dbReference type="Proteomes" id="UP000015480">
    <property type="component" value="Chromosome"/>
</dbReference>
<dbReference type="STRING" id="1367847.JCM7686_3072"/>
<organism evidence="2 3">
    <name type="scientific">Paracoccus aminophilus JCM 7686</name>
    <dbReference type="NCBI Taxonomy" id="1367847"/>
    <lineage>
        <taxon>Bacteria</taxon>
        <taxon>Pseudomonadati</taxon>
        <taxon>Pseudomonadota</taxon>
        <taxon>Alphaproteobacteria</taxon>
        <taxon>Rhodobacterales</taxon>
        <taxon>Paracoccaceae</taxon>
        <taxon>Paracoccus</taxon>
    </lineage>
</organism>
<feature type="compositionally biased region" description="Low complexity" evidence="1">
    <location>
        <begin position="1"/>
        <end position="21"/>
    </location>
</feature>
<dbReference type="PATRIC" id="fig|1367847.3.peg.3094"/>
<keyword evidence="3" id="KW-1185">Reference proteome</keyword>
<dbReference type="KEGG" id="pami:JCM7686_3072"/>
<evidence type="ECO:0008006" key="4">
    <source>
        <dbReference type="Google" id="ProtNLM"/>
    </source>
</evidence>
<feature type="region of interest" description="Disordered" evidence="1">
    <location>
        <begin position="1"/>
        <end position="25"/>
    </location>
</feature>
<dbReference type="Pfam" id="PF05258">
    <property type="entry name" value="DciA"/>
    <property type="match status" value="1"/>
</dbReference>
<name>S5YF75_PARAH</name>
<gene>
    <name evidence="2" type="ORF">JCM7686_3072</name>
</gene>
<reference evidence="2 3" key="1">
    <citation type="journal article" date="2014" name="BMC Genomics">
        <title>Architecture and functions of a multipartite genome of the methylotrophic bacterium Paracoccus aminophilus JCM 7686, containing primary and secondary chromids.</title>
        <authorList>
            <person name="Dziewit L."/>
            <person name="Czarnecki J."/>
            <person name="Wibberg D."/>
            <person name="Radlinska M."/>
            <person name="Mrozek P."/>
            <person name="Szymczak M."/>
            <person name="Schluter A."/>
            <person name="Puhler A."/>
            <person name="Bartosik D."/>
        </authorList>
    </citation>
    <scope>NUCLEOTIDE SEQUENCE [LARGE SCALE GENOMIC DNA]</scope>
    <source>
        <strain evidence="2">JCM 7686</strain>
    </source>
</reference>
<dbReference type="eggNOG" id="COG5389">
    <property type="taxonomic scope" value="Bacteria"/>
</dbReference>
<dbReference type="InterPro" id="IPR007922">
    <property type="entry name" value="DciA-like"/>
</dbReference>
<accession>S5YF75</accession>
<dbReference type="EMBL" id="CP006650">
    <property type="protein sequence ID" value="AGT10108.1"/>
    <property type="molecule type" value="Genomic_DNA"/>
</dbReference>
<protein>
    <recommendedName>
        <fullName evidence="4">Zn-ribbon-containing protein</fullName>
    </recommendedName>
</protein>